<proteinExistence type="predicted"/>
<reference evidence="2 3" key="1">
    <citation type="submission" date="2021-03" db="EMBL/GenBank/DDBJ databases">
        <title>Genomic Encyclopedia of Type Strains, Phase IV (KMG-IV): sequencing the most valuable type-strain genomes for metagenomic binning, comparative biology and taxonomic classification.</title>
        <authorList>
            <person name="Goeker M."/>
        </authorList>
    </citation>
    <scope>NUCLEOTIDE SEQUENCE [LARGE SCALE GENOMIC DNA]</scope>
    <source>
        <strain evidence="2 3">DSM 26048</strain>
    </source>
</reference>
<comment type="caution">
    <text evidence="2">The sequence shown here is derived from an EMBL/GenBank/DDBJ whole genome shotgun (WGS) entry which is preliminary data.</text>
</comment>
<dbReference type="InterPro" id="IPR016571">
    <property type="entry name" value="Spore_coat_assembly_CotJB"/>
</dbReference>
<keyword evidence="3" id="KW-1185">Reference proteome</keyword>
<dbReference type="PIRSF" id="PIRSF010606">
    <property type="entry name" value="Spore_coat_CotJB"/>
    <property type="match status" value="1"/>
</dbReference>
<keyword evidence="2" id="KW-0167">Capsid protein</keyword>
<evidence type="ECO:0000259" key="1">
    <source>
        <dbReference type="Pfam" id="PF12652"/>
    </source>
</evidence>
<gene>
    <name evidence="2" type="ORF">J2Z66_007542</name>
</gene>
<sequence>MNSPSRPVPEHYHKALHDLQAVDFVLVELTLYLDTHPDDLASIQQYNQFAQKRMQLAQQFELEFGPLMPFGQSFTKHPWQWVQTPWPWQV</sequence>
<keyword evidence="2" id="KW-0946">Virion</keyword>
<protein>
    <submittedName>
        <fullName evidence="2">Spore coat protein JB</fullName>
    </submittedName>
</protein>
<name>A0ABS4J7T4_9BACL</name>
<dbReference type="Pfam" id="PF12652">
    <property type="entry name" value="CotJB"/>
    <property type="match status" value="1"/>
</dbReference>
<organism evidence="2 3">
    <name type="scientific">Paenibacillus eucommiae</name>
    <dbReference type="NCBI Taxonomy" id="1355755"/>
    <lineage>
        <taxon>Bacteria</taxon>
        <taxon>Bacillati</taxon>
        <taxon>Bacillota</taxon>
        <taxon>Bacilli</taxon>
        <taxon>Bacillales</taxon>
        <taxon>Paenibacillaceae</taxon>
        <taxon>Paenibacillus</taxon>
    </lineage>
</organism>
<feature type="domain" description="Protein CotJB" evidence="1">
    <location>
        <begin position="14"/>
        <end position="89"/>
    </location>
</feature>
<evidence type="ECO:0000313" key="3">
    <source>
        <dbReference type="Proteomes" id="UP001519287"/>
    </source>
</evidence>
<dbReference type="EMBL" id="JAGGLB010000040">
    <property type="protein sequence ID" value="MBP1995900.1"/>
    <property type="molecule type" value="Genomic_DNA"/>
</dbReference>
<evidence type="ECO:0000313" key="2">
    <source>
        <dbReference type="EMBL" id="MBP1995900.1"/>
    </source>
</evidence>
<accession>A0ABS4J7T4</accession>
<dbReference type="RefSeq" id="WP_209977846.1">
    <property type="nucleotide sequence ID" value="NZ_JAGGLB010000040.1"/>
</dbReference>
<dbReference type="Proteomes" id="UP001519287">
    <property type="component" value="Unassembled WGS sequence"/>
</dbReference>
<dbReference type="InterPro" id="IPR024207">
    <property type="entry name" value="CotJB_dom"/>
</dbReference>